<evidence type="ECO:0000313" key="3">
    <source>
        <dbReference type="Proteomes" id="UP000198345"/>
    </source>
</evidence>
<proteinExistence type="predicted"/>
<accession>A0A226GXK7</accession>
<feature type="transmembrane region" description="Helical" evidence="1">
    <location>
        <begin position="86"/>
        <end position="111"/>
    </location>
</feature>
<comment type="caution">
    <text evidence="2">The sequence shown here is derived from an EMBL/GenBank/DDBJ whole genome shotgun (WGS) entry which is preliminary data.</text>
</comment>
<dbReference type="OrthoDB" id="673018at2"/>
<evidence type="ECO:0000313" key="2">
    <source>
        <dbReference type="EMBL" id="OXA86779.1"/>
    </source>
</evidence>
<sequence length="440" mass="50510">MIKSYKIVLIIQFVLLLALSLLFFKFEYGDEYRVVDAIPLLIISFSPIILLLLAIIAQKIIVAVLQSDSAEADKAKSIAADKFWKNSFFANLVFGAGCVIMAIVSIVLKVYVGLRGYEFSSRLSVFIALMLFASLLIGLLFRVRDFVNEISKLLGVLMIAISVIIFAGTFMLGSNCLFLIDVAANDNVVGTLKTVEETPEEMEVTYGDEEDGYREGDDDPEDHFGFYKMNYPEIKIEDNLGYGHNDSQSLFRLFLSKYLKLESDQSFNEVRSAIHVNNYYNSYPAITELDKKLRRDPEAIRESFNGYKPLLYAFLSDRIYHESNLNALVDALIKSHDDLYQSENPEESLNEIYKIMSANRKEQFLDYSFPLIRPYVSDDAFQSIKNEAESHNYEVDNVTKLSTVWIYSFWARRHKEKNDTVVFEILQEIKEHYSDNDDLL</sequence>
<keyword evidence="1" id="KW-0472">Membrane</keyword>
<dbReference type="RefSeq" id="WP_089051135.1">
    <property type="nucleotide sequence ID" value="NZ_FXTV01000010.1"/>
</dbReference>
<feature type="transmembrane region" description="Helical" evidence="1">
    <location>
        <begin position="153"/>
        <end position="173"/>
    </location>
</feature>
<feature type="transmembrane region" description="Helical" evidence="1">
    <location>
        <begin position="38"/>
        <end position="65"/>
    </location>
</feature>
<reference evidence="2 3" key="1">
    <citation type="submission" date="2016-11" db="EMBL/GenBank/DDBJ databases">
        <title>Whole genomes of Flavobacteriaceae.</title>
        <authorList>
            <person name="Stine C."/>
            <person name="Li C."/>
            <person name="Tadesse D."/>
        </authorList>
    </citation>
    <scope>NUCLEOTIDE SEQUENCE [LARGE SCALE GENOMIC DNA]</scope>
    <source>
        <strain evidence="2 3">DSM 18292</strain>
    </source>
</reference>
<evidence type="ECO:0000256" key="1">
    <source>
        <dbReference type="SAM" id="Phobius"/>
    </source>
</evidence>
<name>A0A226GXK7_9FLAO</name>
<keyword evidence="1" id="KW-1133">Transmembrane helix</keyword>
<dbReference type="Proteomes" id="UP000198345">
    <property type="component" value="Unassembled WGS sequence"/>
</dbReference>
<dbReference type="EMBL" id="MUGW01000039">
    <property type="protein sequence ID" value="OXA86779.1"/>
    <property type="molecule type" value="Genomic_DNA"/>
</dbReference>
<feature type="transmembrane region" description="Helical" evidence="1">
    <location>
        <begin position="7"/>
        <end position="26"/>
    </location>
</feature>
<dbReference type="AlphaFoldDB" id="A0A226GXK7"/>
<gene>
    <name evidence="2" type="ORF">B0A66_17415</name>
</gene>
<keyword evidence="3" id="KW-1185">Reference proteome</keyword>
<protein>
    <submittedName>
        <fullName evidence="2">Uncharacterized protein</fullName>
    </submittedName>
</protein>
<keyword evidence="1" id="KW-0812">Transmembrane</keyword>
<organism evidence="2 3">
    <name type="scientific">Flavobacterium hercynium</name>
    <dbReference type="NCBI Taxonomy" id="387094"/>
    <lineage>
        <taxon>Bacteria</taxon>
        <taxon>Pseudomonadati</taxon>
        <taxon>Bacteroidota</taxon>
        <taxon>Flavobacteriia</taxon>
        <taxon>Flavobacteriales</taxon>
        <taxon>Flavobacteriaceae</taxon>
        <taxon>Flavobacterium</taxon>
    </lineage>
</organism>
<feature type="transmembrane region" description="Helical" evidence="1">
    <location>
        <begin position="123"/>
        <end position="141"/>
    </location>
</feature>